<feature type="transmembrane region" description="Helical" evidence="1">
    <location>
        <begin position="167"/>
        <end position="192"/>
    </location>
</feature>
<proteinExistence type="predicted"/>
<keyword evidence="1" id="KW-0812">Transmembrane</keyword>
<feature type="transmembrane region" description="Helical" evidence="1">
    <location>
        <begin position="65"/>
        <end position="88"/>
    </location>
</feature>
<protein>
    <recommendedName>
        <fullName evidence="4">Glycerophosphoryl diester phosphodiesterase membrane domain-containing protein</fullName>
    </recommendedName>
</protein>
<dbReference type="OrthoDB" id="121140at2"/>
<keyword evidence="1" id="KW-1133">Transmembrane helix</keyword>
<gene>
    <name evidence="2" type="ORF">SBA5_470067</name>
</gene>
<accession>A0A2N9LNX4</accession>
<evidence type="ECO:0000313" key="2">
    <source>
        <dbReference type="EMBL" id="SPE24946.1"/>
    </source>
</evidence>
<dbReference type="EMBL" id="OKRB01000105">
    <property type="protein sequence ID" value="SPE24946.1"/>
    <property type="molecule type" value="Genomic_DNA"/>
</dbReference>
<evidence type="ECO:0000256" key="1">
    <source>
        <dbReference type="SAM" id="Phobius"/>
    </source>
</evidence>
<dbReference type="Proteomes" id="UP000239735">
    <property type="component" value="Unassembled WGS sequence"/>
</dbReference>
<organism evidence="2 3">
    <name type="scientific">Candidatus Sulfuritelmatomonas gaucii</name>
    <dbReference type="NCBI Taxonomy" id="2043161"/>
    <lineage>
        <taxon>Bacteria</taxon>
        <taxon>Pseudomonadati</taxon>
        <taxon>Acidobacteriota</taxon>
        <taxon>Terriglobia</taxon>
        <taxon>Terriglobales</taxon>
        <taxon>Acidobacteriaceae</taxon>
        <taxon>Candidatus Sulfuritelmatomonas</taxon>
    </lineage>
</organism>
<feature type="transmembrane region" description="Helical" evidence="1">
    <location>
        <begin position="126"/>
        <end position="147"/>
    </location>
</feature>
<feature type="transmembrane region" description="Helical" evidence="1">
    <location>
        <begin position="230"/>
        <end position="253"/>
    </location>
</feature>
<feature type="transmembrane region" description="Helical" evidence="1">
    <location>
        <begin position="27"/>
        <end position="53"/>
    </location>
</feature>
<evidence type="ECO:0008006" key="4">
    <source>
        <dbReference type="Google" id="ProtNLM"/>
    </source>
</evidence>
<sequence>MNNQLRPMTLGEILDRTAELYRNHFPLFVGISGIFAGTMLLVQMLHLGVLTLLGYPHIPPHLEWAYAVTLGVEVLAIALVAGLAIAAFNRTVAWIYLGETATVRAAAGSVLLRLRRYLWLMAVTVFRAWAPLYVLYVVLFAALFAILPSGFLFNPQVAQHPPAMNPSTAIGFLVGMLIFAPLFLGATIYGVIMWLRYSLAMPACVVEGLSTRQAIRRSIELSQGSRGRIFVLWLLVYVIRLLLGILFGFPFIILGLKHPGHALPLALLAVSEVAAFVTNTLIGPIYSTGLTLFYYDLRIRKEGFDIEWMMQAAGLLPQARTGLAGFPDTGASPGITGSTADMGH</sequence>
<feature type="transmembrane region" description="Helical" evidence="1">
    <location>
        <begin position="273"/>
        <end position="295"/>
    </location>
</feature>
<keyword evidence="1" id="KW-0472">Membrane</keyword>
<evidence type="ECO:0000313" key="3">
    <source>
        <dbReference type="Proteomes" id="UP000239735"/>
    </source>
</evidence>
<reference evidence="3" key="1">
    <citation type="submission" date="2018-02" db="EMBL/GenBank/DDBJ databases">
        <authorList>
            <person name="Hausmann B."/>
        </authorList>
    </citation>
    <scope>NUCLEOTIDE SEQUENCE [LARGE SCALE GENOMIC DNA]</scope>
    <source>
        <strain evidence="3">Peat soil MAG SbA5</strain>
    </source>
</reference>
<dbReference type="AlphaFoldDB" id="A0A2N9LNX4"/>
<name>A0A2N9LNX4_9BACT</name>